<sequence>MVIITNNPMVRDKFDTLFIDGAYADVLASVKKAVIDKHWTLLTHPLSGSLKPNETYYRTVFLDNTRLQYIDMQSLEYIEAAIRVYDKFMRDKPRPQWPAKVLADFAFIDFDIAQSTLQRMGQDATRLTKGGGS</sequence>
<reference evidence="1" key="1">
    <citation type="submission" date="2016-11" db="EMBL/GenBank/DDBJ databases">
        <authorList>
            <person name="Jaros S."/>
            <person name="Januszkiewicz K."/>
            <person name="Wedrychowicz H."/>
        </authorList>
    </citation>
    <scope>NUCLEOTIDE SEQUENCE</scope>
    <source>
        <strain evidence="1">ACA-DC 565</strain>
    </source>
</reference>
<gene>
    <name evidence="1" type="ORF">LREN565_0042</name>
</gene>
<dbReference type="NCBIfam" id="NF038093">
    <property type="entry name" value="GrdX"/>
    <property type="match status" value="1"/>
</dbReference>
<name>A0A1K2I3L2_9LACO</name>
<dbReference type="EMBL" id="LT634362">
    <property type="protein sequence ID" value="SFZ86929.1"/>
    <property type="molecule type" value="Genomic_DNA"/>
</dbReference>
<evidence type="ECO:0000313" key="1">
    <source>
        <dbReference type="EMBL" id="SFZ86929.1"/>
    </source>
</evidence>
<protein>
    <submittedName>
        <fullName evidence="1">GrdX protein</fullName>
    </submittedName>
</protein>
<organism evidence="1">
    <name type="scientific">Loigolactobacillus rennini</name>
    <dbReference type="NCBI Taxonomy" id="238013"/>
    <lineage>
        <taxon>Bacteria</taxon>
        <taxon>Bacillati</taxon>
        <taxon>Bacillota</taxon>
        <taxon>Bacilli</taxon>
        <taxon>Lactobacillales</taxon>
        <taxon>Lactobacillaceae</taxon>
        <taxon>Loigolactobacillus</taxon>
    </lineage>
</organism>
<accession>A0A1K2I3L2</accession>
<proteinExistence type="predicted"/>
<dbReference type="AlphaFoldDB" id="A0A1K2I3L2"/>
<dbReference type="InterPro" id="IPR047735">
    <property type="entry name" value="GrdX-like"/>
</dbReference>